<reference evidence="1" key="1">
    <citation type="submission" date="2018-11" db="EMBL/GenBank/DDBJ databases">
        <authorList>
            <consortium name="Pathogen Informatics"/>
        </authorList>
    </citation>
    <scope>NUCLEOTIDE SEQUENCE</scope>
</reference>
<dbReference type="EMBL" id="CAAALY010015317">
    <property type="protein sequence ID" value="VEL12623.1"/>
    <property type="molecule type" value="Genomic_DNA"/>
</dbReference>
<evidence type="ECO:0000313" key="1">
    <source>
        <dbReference type="EMBL" id="VEL12623.1"/>
    </source>
</evidence>
<comment type="caution">
    <text evidence="1">The sequence shown here is derived from an EMBL/GenBank/DDBJ whole genome shotgun (WGS) entry which is preliminary data.</text>
</comment>
<dbReference type="Proteomes" id="UP000784294">
    <property type="component" value="Unassembled WGS sequence"/>
</dbReference>
<evidence type="ECO:0000313" key="2">
    <source>
        <dbReference type="Proteomes" id="UP000784294"/>
    </source>
</evidence>
<accession>A0A448WIN3</accession>
<sequence>MTIEVGSRRLAPSPCTYQKWIRASLSSCLVGSRHKGASSSNAVWCEALVYFRLSVDKVCNQGSATLHCRPLDRKTIWVADANLC</sequence>
<organism evidence="1 2">
    <name type="scientific">Protopolystoma xenopodis</name>
    <dbReference type="NCBI Taxonomy" id="117903"/>
    <lineage>
        <taxon>Eukaryota</taxon>
        <taxon>Metazoa</taxon>
        <taxon>Spiralia</taxon>
        <taxon>Lophotrochozoa</taxon>
        <taxon>Platyhelminthes</taxon>
        <taxon>Monogenea</taxon>
        <taxon>Polyopisthocotylea</taxon>
        <taxon>Polystomatidea</taxon>
        <taxon>Polystomatidae</taxon>
        <taxon>Protopolystoma</taxon>
    </lineage>
</organism>
<gene>
    <name evidence="1" type="ORF">PXEA_LOCUS6063</name>
</gene>
<keyword evidence="2" id="KW-1185">Reference proteome</keyword>
<protein>
    <submittedName>
        <fullName evidence="1">Uncharacterized protein</fullName>
    </submittedName>
</protein>
<proteinExistence type="predicted"/>
<name>A0A448WIN3_9PLAT</name>
<dbReference type="AlphaFoldDB" id="A0A448WIN3"/>